<comment type="similarity">
    <text evidence="3 11">Belongs to the ubiquitin-activating E1 family.</text>
</comment>
<dbReference type="PROSITE" id="PS00865">
    <property type="entry name" value="UBIQUITIN_ACTIVAT_2"/>
    <property type="match status" value="1"/>
</dbReference>
<evidence type="ECO:0000313" key="19">
    <source>
        <dbReference type="Proteomes" id="UP000887575"/>
    </source>
</evidence>
<feature type="binding site" evidence="13">
    <location>
        <position position="68"/>
    </location>
    <ligand>
        <name>ATP</name>
        <dbReference type="ChEBI" id="CHEBI:30616"/>
    </ligand>
</feature>
<proteinExistence type="inferred from homology"/>
<dbReference type="InterPro" id="IPR035985">
    <property type="entry name" value="Ubiquitin-activating_enz"/>
</dbReference>
<evidence type="ECO:0000256" key="4">
    <source>
        <dbReference type="ARBA" id="ARBA00022679"/>
    </source>
</evidence>
<evidence type="ECO:0000256" key="8">
    <source>
        <dbReference type="ARBA" id="ARBA00022833"/>
    </source>
</evidence>
<dbReference type="InterPro" id="IPR023318">
    <property type="entry name" value="Ub_act_enz_dom_a_sf"/>
</dbReference>
<organism evidence="19 20">
    <name type="scientific">Mesorhabditis belari</name>
    <dbReference type="NCBI Taxonomy" id="2138241"/>
    <lineage>
        <taxon>Eukaryota</taxon>
        <taxon>Metazoa</taxon>
        <taxon>Ecdysozoa</taxon>
        <taxon>Nematoda</taxon>
        <taxon>Chromadorea</taxon>
        <taxon>Rhabditida</taxon>
        <taxon>Rhabditina</taxon>
        <taxon>Rhabditomorpha</taxon>
        <taxon>Rhabditoidea</taxon>
        <taxon>Rhabditidae</taxon>
        <taxon>Mesorhabditinae</taxon>
        <taxon>Mesorhabditis</taxon>
    </lineage>
</organism>
<dbReference type="SUPFAM" id="SSF69572">
    <property type="entry name" value="Activating enzymes of the ubiquitin-like proteins"/>
    <property type="match status" value="1"/>
</dbReference>
<comment type="subunit">
    <text evidence="11">Heterodimer.</text>
</comment>
<dbReference type="InterPro" id="IPR028077">
    <property type="entry name" value="UAE_UbL_dom"/>
</dbReference>
<feature type="domain" description="THIF-type NAD/FAD binding fold" evidence="17">
    <location>
        <begin position="11"/>
        <end position="432"/>
    </location>
</feature>
<keyword evidence="7 11" id="KW-0833">Ubl conjugation pathway</keyword>
<dbReference type="GO" id="GO:0019948">
    <property type="term" value="F:SUMO activating enzyme activity"/>
    <property type="evidence" value="ECO:0007669"/>
    <property type="project" value="UniProtKB-UniRule"/>
</dbReference>
<evidence type="ECO:0000313" key="20">
    <source>
        <dbReference type="WBParaSite" id="MBELARI_LOCUS21746"/>
    </source>
</evidence>
<feature type="binding site" evidence="13">
    <location>
        <begin position="52"/>
        <end position="55"/>
    </location>
    <ligand>
        <name>ATP</name>
        <dbReference type="ChEBI" id="CHEBI:30616"/>
    </ligand>
</feature>
<reference evidence="20" key="1">
    <citation type="submission" date="2024-02" db="UniProtKB">
        <authorList>
            <consortium name="WormBaseParasite"/>
        </authorList>
    </citation>
    <scope>IDENTIFICATION</scope>
</reference>
<evidence type="ECO:0000256" key="10">
    <source>
        <dbReference type="ARBA" id="ARBA00023242"/>
    </source>
</evidence>
<dbReference type="GO" id="GO:0031510">
    <property type="term" value="C:SUMO activating enzyme complex"/>
    <property type="evidence" value="ECO:0007669"/>
    <property type="project" value="UniProtKB-UniRule"/>
</dbReference>
<feature type="binding site" evidence="13">
    <location>
        <position position="44"/>
    </location>
    <ligand>
        <name>ATP</name>
        <dbReference type="ChEBI" id="CHEBI:30616"/>
    </ligand>
</feature>
<dbReference type="Gene3D" id="3.10.290.20">
    <property type="entry name" value="Ubiquitin-like 2 activating enzyme e1b. Chain: B, domain 3"/>
    <property type="match status" value="1"/>
</dbReference>
<dbReference type="InterPro" id="IPR000594">
    <property type="entry name" value="ThiF_NAD_FAD-bd"/>
</dbReference>
<dbReference type="Gene3D" id="3.50.50.80">
    <property type="entry name" value="Ubiquitin-activating enzyme E1, inactive adenylation domain, subdomain 1"/>
    <property type="match status" value="1"/>
</dbReference>
<feature type="compositionally biased region" description="Basic and acidic residues" evidence="16">
    <location>
        <begin position="594"/>
        <end position="610"/>
    </location>
</feature>
<keyword evidence="5 11" id="KW-0479">Metal-binding</keyword>
<feature type="active site" description="Glycyl thioester intermediate" evidence="12 15">
    <location>
        <position position="170"/>
    </location>
</feature>
<evidence type="ECO:0000256" key="16">
    <source>
        <dbReference type="SAM" id="MobiDB-lite"/>
    </source>
</evidence>
<dbReference type="Pfam" id="PF00899">
    <property type="entry name" value="ThiF"/>
    <property type="match status" value="1"/>
</dbReference>
<evidence type="ECO:0000256" key="6">
    <source>
        <dbReference type="ARBA" id="ARBA00022741"/>
    </source>
</evidence>
<evidence type="ECO:0000259" key="18">
    <source>
        <dbReference type="Pfam" id="PF14732"/>
    </source>
</evidence>
<feature type="binding site" evidence="13">
    <location>
        <begin position="20"/>
        <end position="25"/>
    </location>
    <ligand>
        <name>ATP</name>
        <dbReference type="ChEBI" id="CHEBI:30616"/>
    </ligand>
</feature>
<keyword evidence="19" id="KW-1185">Reference proteome</keyword>
<feature type="binding site" evidence="14">
    <location>
        <position position="456"/>
    </location>
    <ligand>
        <name>Zn(2+)</name>
        <dbReference type="ChEBI" id="CHEBI:29105"/>
    </ligand>
</feature>
<evidence type="ECO:0000256" key="15">
    <source>
        <dbReference type="PROSITE-ProRule" id="PRU10132"/>
    </source>
</evidence>
<dbReference type="GO" id="GO:0005524">
    <property type="term" value="F:ATP binding"/>
    <property type="evidence" value="ECO:0007669"/>
    <property type="project" value="UniProtKB-UniRule"/>
</dbReference>
<evidence type="ECO:0000256" key="7">
    <source>
        <dbReference type="ARBA" id="ARBA00022786"/>
    </source>
</evidence>
<evidence type="ECO:0000256" key="5">
    <source>
        <dbReference type="ARBA" id="ARBA00022723"/>
    </source>
</evidence>
<evidence type="ECO:0000256" key="12">
    <source>
        <dbReference type="PIRSR" id="PIRSR039133-1"/>
    </source>
</evidence>
<comment type="pathway">
    <text evidence="2 11">Protein modification; protein sumoylation.</text>
</comment>
<keyword evidence="10" id="KW-0539">Nucleus</keyword>
<keyword evidence="8 11" id="KW-0862">Zinc</keyword>
<dbReference type="PANTHER" id="PTHR10953">
    <property type="entry name" value="UBIQUITIN-ACTIVATING ENZYME E1"/>
    <property type="match status" value="1"/>
</dbReference>
<evidence type="ECO:0000256" key="9">
    <source>
        <dbReference type="ARBA" id="ARBA00022840"/>
    </source>
</evidence>
<feature type="binding site" evidence="14">
    <location>
        <position position="459"/>
    </location>
    <ligand>
        <name>Zn(2+)</name>
        <dbReference type="ChEBI" id="CHEBI:29105"/>
    </ligand>
</feature>
<evidence type="ECO:0000256" key="13">
    <source>
        <dbReference type="PIRSR" id="PIRSR039133-2"/>
    </source>
</evidence>
<feature type="domain" description="Ubiquitin/SUMO-activating enzyme ubiquitin-like" evidence="18">
    <location>
        <begin position="468"/>
        <end position="554"/>
    </location>
</feature>
<feature type="binding site" evidence="13">
    <location>
        <begin position="114"/>
        <end position="119"/>
    </location>
    <ligand>
        <name>ATP</name>
        <dbReference type="ChEBI" id="CHEBI:30616"/>
    </ligand>
</feature>
<feature type="binding site" evidence="13">
    <location>
        <begin position="91"/>
        <end position="92"/>
    </location>
    <ligand>
        <name>ATP</name>
        <dbReference type="ChEBI" id="CHEBI:30616"/>
    </ligand>
</feature>
<dbReference type="Pfam" id="PF14732">
    <property type="entry name" value="UAE_UbL"/>
    <property type="match status" value="1"/>
</dbReference>
<accession>A0AAF3F592</accession>
<dbReference type="Proteomes" id="UP000887575">
    <property type="component" value="Unassembled WGS sequence"/>
</dbReference>
<dbReference type="InterPro" id="IPR033127">
    <property type="entry name" value="UBQ-activ_enz_E1_Cys_AS"/>
</dbReference>
<dbReference type="AlphaFoldDB" id="A0AAF3F592"/>
<evidence type="ECO:0000256" key="11">
    <source>
        <dbReference type="PIRNR" id="PIRNR039133"/>
    </source>
</evidence>
<feature type="binding site" evidence="14">
    <location>
        <position position="155"/>
    </location>
    <ligand>
        <name>Zn(2+)</name>
        <dbReference type="ChEBI" id="CHEBI:29105"/>
    </ligand>
</feature>
<feature type="binding site" evidence="14">
    <location>
        <position position="158"/>
    </location>
    <ligand>
        <name>Zn(2+)</name>
        <dbReference type="ChEBI" id="CHEBI:29105"/>
    </ligand>
</feature>
<keyword evidence="6 11" id="KW-0547">Nucleotide-binding</keyword>
<sequence>MGIRNRLETLLEDKRVLVVGAGGIGCELLKNLVLTGFKKIHVVDLDTIDVSNLNRQFLFRREHVNKSKAEVASAAVQKLQPNVNITFDHDSIFNGDKFGISFFKEFNLVMNALDNRSARNHVNRLCLSAGVPLIESGSAGYIGQVSVIIKGQTQCYECTSKPAPKTYPGCTIRNTPSEHIHCTVWSKHCFNQLFGEVAIDDDVSPDLNDPENKTAEEATETMMNGNGHTAMEEGNTNGFHTNGVAAEESNKNTVVPSTRKWAEESGYNAKLIFDKLFHDDIEYLLTMKDLWKSRKPPTPITFANVTDEAQGGGSTEMTDDVNDIMKQWTLKACARVFVESVDALKTRKSGLPEGQLLSWDKDDDDAMRFVAAVANLRAHIFSIPGKSLFEIKSMAGNIIPAIATTNAIVAGMVVVEAIKVLRGRKDLIRTVYINRQPNPRGQLLMDDDPYPPRKECFVCSSDKREVFVKVNLNVMTLKMFKDKVLTGHFSVQSPDVLVATTGNIIISSDPDDDFSELENRTFQENNIADGAVLEVDDYLQDLKFSAVLFHDENQKDSFVVEQDTGAKPGESPTEEEASEAKRKRKSEGEPSASEGHDEESQAKRMRIAAE</sequence>
<evidence type="ECO:0000256" key="2">
    <source>
        <dbReference type="ARBA" id="ARBA00004718"/>
    </source>
</evidence>
<dbReference type="GO" id="GO:0005737">
    <property type="term" value="C:cytoplasm"/>
    <property type="evidence" value="ECO:0007669"/>
    <property type="project" value="TreeGrafter"/>
</dbReference>
<dbReference type="PROSITE" id="PS51257">
    <property type="entry name" value="PROKAR_LIPOPROTEIN"/>
    <property type="match status" value="1"/>
</dbReference>
<evidence type="ECO:0000259" key="17">
    <source>
        <dbReference type="Pfam" id="PF00899"/>
    </source>
</evidence>
<keyword evidence="4" id="KW-0808">Transferase</keyword>
<name>A0AAF3F592_9BILA</name>
<dbReference type="GO" id="GO:0046872">
    <property type="term" value="F:metal ion binding"/>
    <property type="evidence" value="ECO:0007669"/>
    <property type="project" value="UniProtKB-KW"/>
</dbReference>
<comment type="subcellular location">
    <subcellularLocation>
        <location evidence="1">Nucleus</location>
    </subcellularLocation>
</comment>
<dbReference type="PIRSF" id="PIRSF039133">
    <property type="entry name" value="SUMO_E1B"/>
    <property type="match status" value="1"/>
</dbReference>
<feature type="region of interest" description="Disordered" evidence="16">
    <location>
        <begin position="558"/>
        <end position="610"/>
    </location>
</feature>
<dbReference type="FunFam" id="3.40.50.720:FF:000618">
    <property type="entry name" value="SUMO-activating enzyme subunit 2"/>
    <property type="match status" value="1"/>
</dbReference>
<dbReference type="FunFam" id="3.50.50.80:FF:000002">
    <property type="entry name" value="SUMO-activating enzyme subunit 2"/>
    <property type="match status" value="1"/>
</dbReference>
<evidence type="ECO:0000256" key="3">
    <source>
        <dbReference type="ARBA" id="ARBA00005673"/>
    </source>
</evidence>
<dbReference type="GO" id="GO:0016740">
    <property type="term" value="F:transferase activity"/>
    <property type="evidence" value="ECO:0007669"/>
    <property type="project" value="UniProtKB-KW"/>
</dbReference>
<dbReference type="Gene3D" id="1.10.10.520">
    <property type="entry name" value="Ubiquitin activating enzymes (Uba3). Chain: B, domain 2"/>
    <property type="match status" value="1"/>
</dbReference>
<dbReference type="InterPro" id="IPR045886">
    <property type="entry name" value="ThiF/MoeB/HesA"/>
</dbReference>
<dbReference type="GO" id="GO:0016925">
    <property type="term" value="P:protein sumoylation"/>
    <property type="evidence" value="ECO:0007669"/>
    <property type="project" value="UniProtKB-UniRule"/>
</dbReference>
<dbReference type="InterPro" id="IPR030661">
    <property type="entry name" value="Uba2"/>
</dbReference>
<keyword evidence="9 11" id="KW-0067">ATP-binding</keyword>
<evidence type="ECO:0000256" key="1">
    <source>
        <dbReference type="ARBA" id="ARBA00004123"/>
    </source>
</evidence>
<dbReference type="PANTHER" id="PTHR10953:SF5">
    <property type="entry name" value="SUMO-ACTIVATING ENZYME SUBUNIT 2"/>
    <property type="match status" value="1"/>
</dbReference>
<protein>
    <recommendedName>
        <fullName evidence="11">SUMO-activating enzyme subunit</fullName>
    </recommendedName>
</protein>
<dbReference type="WBParaSite" id="MBELARI_LOCUS21746">
    <property type="protein sequence ID" value="MBELARI_LOCUS21746"/>
    <property type="gene ID" value="MBELARI_LOCUS21746"/>
</dbReference>
<dbReference type="InterPro" id="IPR042449">
    <property type="entry name" value="Ub-E1_IAD_1"/>
</dbReference>
<evidence type="ECO:0000256" key="14">
    <source>
        <dbReference type="PIRSR" id="PIRSR039133-3"/>
    </source>
</evidence>